<name>A0ACB9ZDC6_9PEZI</name>
<dbReference type="EMBL" id="MU393435">
    <property type="protein sequence ID" value="KAI4868820.1"/>
    <property type="molecule type" value="Genomic_DNA"/>
</dbReference>
<protein>
    <submittedName>
        <fullName evidence="1">Uncharacterized protein</fullName>
    </submittedName>
</protein>
<dbReference type="Proteomes" id="UP001497700">
    <property type="component" value="Unassembled WGS sequence"/>
</dbReference>
<proteinExistence type="predicted"/>
<comment type="caution">
    <text evidence="1">The sequence shown here is derived from an EMBL/GenBank/DDBJ whole genome shotgun (WGS) entry which is preliminary data.</text>
</comment>
<evidence type="ECO:0000313" key="1">
    <source>
        <dbReference type="EMBL" id="KAI4868820.1"/>
    </source>
</evidence>
<organism evidence="1 2">
    <name type="scientific">Hypoxylon rubiginosum</name>
    <dbReference type="NCBI Taxonomy" id="110542"/>
    <lineage>
        <taxon>Eukaryota</taxon>
        <taxon>Fungi</taxon>
        <taxon>Dikarya</taxon>
        <taxon>Ascomycota</taxon>
        <taxon>Pezizomycotina</taxon>
        <taxon>Sordariomycetes</taxon>
        <taxon>Xylariomycetidae</taxon>
        <taxon>Xylariales</taxon>
        <taxon>Hypoxylaceae</taxon>
        <taxon>Hypoxylon</taxon>
    </lineage>
</organism>
<reference evidence="1 2" key="1">
    <citation type="journal article" date="2022" name="New Phytol.">
        <title>Ecological generalism drives hyperdiversity of secondary metabolite gene clusters in xylarialean endophytes.</title>
        <authorList>
            <person name="Franco M.E.E."/>
            <person name="Wisecaver J.H."/>
            <person name="Arnold A.E."/>
            <person name="Ju Y.M."/>
            <person name="Slot J.C."/>
            <person name="Ahrendt S."/>
            <person name="Moore L.P."/>
            <person name="Eastman K.E."/>
            <person name="Scott K."/>
            <person name="Konkel Z."/>
            <person name="Mondo S.J."/>
            <person name="Kuo A."/>
            <person name="Hayes R.D."/>
            <person name="Haridas S."/>
            <person name="Andreopoulos B."/>
            <person name="Riley R."/>
            <person name="LaButti K."/>
            <person name="Pangilinan J."/>
            <person name="Lipzen A."/>
            <person name="Amirebrahimi M."/>
            <person name="Yan J."/>
            <person name="Adam C."/>
            <person name="Keymanesh K."/>
            <person name="Ng V."/>
            <person name="Louie K."/>
            <person name="Northen T."/>
            <person name="Drula E."/>
            <person name="Henrissat B."/>
            <person name="Hsieh H.M."/>
            <person name="Youens-Clark K."/>
            <person name="Lutzoni F."/>
            <person name="Miadlikowska J."/>
            <person name="Eastwood D.C."/>
            <person name="Hamelin R.C."/>
            <person name="Grigoriev I.V."/>
            <person name="U'Ren J.M."/>
        </authorList>
    </citation>
    <scope>NUCLEOTIDE SEQUENCE [LARGE SCALE GENOMIC DNA]</scope>
    <source>
        <strain evidence="1 2">CBS 119005</strain>
    </source>
</reference>
<evidence type="ECO:0000313" key="2">
    <source>
        <dbReference type="Proteomes" id="UP001497700"/>
    </source>
</evidence>
<gene>
    <name evidence="1" type="ORF">F4820DRAFT_89126</name>
</gene>
<sequence length="355" mass="40181">MSSSHSIELTSWNSALTGFSSQHGDGDGDGHSRSRSHHAPPRTGLPADAGLASLPLELQYLILSQLDLYSLVTLRQTCPLYRQVITADFIRRQFTRDGWYDPVLKSCCTECLCMPGLDRLVVDTTRPSHQWRSMCFRCWRDRISRESSRKHWPLVEMANGEYGYICHFCTWPVHSGTSNSRIKQMHAPCRVRRLVVVVSWLIMAVIQFGLGMLAAVLAWTMFRNQTTVLIPASIDFGLAIIALVIFTIRVGTTNEVTYTRALATELVITFIRIPPVTYTARETIISETTQGGPLPKFGFGVFLINLIFRFLDMVGYTLLNCGYDPRSIFLGGLPLRKKLLYGFCTFMVWFAFIPF</sequence>
<accession>A0ACB9ZDC6</accession>
<keyword evidence="2" id="KW-1185">Reference proteome</keyword>